<reference evidence="10 11" key="1">
    <citation type="submission" date="2015-12" db="EMBL/GenBank/DDBJ databases">
        <title>Dictyostelia acquired genes for synthesis and detection of signals that induce cell-type specialization by lateral gene transfer from prokaryotes.</title>
        <authorList>
            <person name="Gloeckner G."/>
            <person name="Schaap P."/>
        </authorList>
    </citation>
    <scope>NUCLEOTIDE SEQUENCE [LARGE SCALE GENOMIC DNA]</scope>
    <source>
        <strain evidence="10 11">TK</strain>
    </source>
</reference>
<keyword evidence="9" id="KW-0732">Signal</keyword>
<evidence type="ECO:0000256" key="4">
    <source>
        <dbReference type="ARBA" id="ARBA00022927"/>
    </source>
</evidence>
<evidence type="ECO:0000256" key="3">
    <source>
        <dbReference type="ARBA" id="ARBA00022692"/>
    </source>
</evidence>
<dbReference type="GO" id="GO:0000139">
    <property type="term" value="C:Golgi membrane"/>
    <property type="evidence" value="ECO:0007669"/>
    <property type="project" value="TreeGrafter"/>
</dbReference>
<evidence type="ECO:0000256" key="5">
    <source>
        <dbReference type="ARBA" id="ARBA00022989"/>
    </source>
</evidence>
<sequence length="75" mass="8830">MFSFMVFFQTCLLFANALAILNERFLNKVGWVMRDGMDYDSFQAKCITLVNARYFFRYPLIILNSIVIIFLMILG</sequence>
<dbReference type="GO" id="GO:0015031">
    <property type="term" value="P:protein transport"/>
    <property type="evidence" value="ECO:0007669"/>
    <property type="project" value="UniProtKB-KW"/>
</dbReference>
<comment type="similarity">
    <text evidence="7">Belongs to the YOS1 family.</text>
</comment>
<dbReference type="GO" id="GO:0005789">
    <property type="term" value="C:endoplasmic reticulum membrane"/>
    <property type="evidence" value="ECO:0007669"/>
    <property type="project" value="TreeGrafter"/>
</dbReference>
<feature type="signal peptide" evidence="9">
    <location>
        <begin position="1"/>
        <end position="19"/>
    </location>
</feature>
<evidence type="ECO:0000256" key="7">
    <source>
        <dbReference type="ARBA" id="ARBA00024203"/>
    </source>
</evidence>
<evidence type="ECO:0000256" key="8">
    <source>
        <dbReference type="SAM" id="Phobius"/>
    </source>
</evidence>
<dbReference type="GO" id="GO:0006888">
    <property type="term" value="P:endoplasmic reticulum to Golgi vesicle-mediated transport"/>
    <property type="evidence" value="ECO:0007669"/>
    <property type="project" value="TreeGrafter"/>
</dbReference>
<dbReference type="PANTHER" id="PTHR15858">
    <property type="entry name" value="IMMEDIATE EARLY RESPONSE 3-INTERACTING PROTEIN 1"/>
    <property type="match status" value="1"/>
</dbReference>
<dbReference type="InParanoid" id="A0A152A9C3"/>
<protein>
    <recommendedName>
        <fullName evidence="12">Immediate early response 3-interacting protein 1</fullName>
    </recommendedName>
</protein>
<keyword evidence="6 8" id="KW-0472">Membrane</keyword>
<feature type="transmembrane region" description="Helical" evidence="8">
    <location>
        <begin position="55"/>
        <end position="74"/>
    </location>
</feature>
<dbReference type="Pfam" id="PF08571">
    <property type="entry name" value="Yos1"/>
    <property type="match status" value="1"/>
</dbReference>
<dbReference type="InterPro" id="IPR013880">
    <property type="entry name" value="Yos1"/>
</dbReference>
<keyword evidence="11" id="KW-1185">Reference proteome</keyword>
<dbReference type="EMBL" id="LODT01000001">
    <property type="protein sequence ID" value="KYR02820.1"/>
    <property type="molecule type" value="Genomic_DNA"/>
</dbReference>
<gene>
    <name evidence="10" type="ORF">DLAC_00285</name>
</gene>
<name>A0A152A9C3_TIELA</name>
<evidence type="ECO:0000313" key="11">
    <source>
        <dbReference type="Proteomes" id="UP000076078"/>
    </source>
</evidence>
<evidence type="ECO:0000256" key="6">
    <source>
        <dbReference type="ARBA" id="ARBA00023136"/>
    </source>
</evidence>
<accession>A0A152A9C3</accession>
<organism evidence="10 11">
    <name type="scientific">Tieghemostelium lacteum</name>
    <name type="common">Slime mold</name>
    <name type="synonym">Dictyostelium lacteum</name>
    <dbReference type="NCBI Taxonomy" id="361077"/>
    <lineage>
        <taxon>Eukaryota</taxon>
        <taxon>Amoebozoa</taxon>
        <taxon>Evosea</taxon>
        <taxon>Eumycetozoa</taxon>
        <taxon>Dictyostelia</taxon>
        <taxon>Dictyosteliales</taxon>
        <taxon>Raperosteliaceae</taxon>
        <taxon>Tieghemostelium</taxon>
    </lineage>
</organism>
<feature type="chain" id="PRO_5007593770" description="Immediate early response 3-interacting protein 1" evidence="9">
    <location>
        <begin position="20"/>
        <end position="75"/>
    </location>
</feature>
<comment type="subcellular location">
    <subcellularLocation>
        <location evidence="1">Membrane</location>
    </subcellularLocation>
</comment>
<evidence type="ECO:0008006" key="12">
    <source>
        <dbReference type="Google" id="ProtNLM"/>
    </source>
</evidence>
<keyword evidence="3 8" id="KW-0812">Transmembrane</keyword>
<dbReference type="OMA" id="NKIGWGV"/>
<keyword evidence="5 8" id="KW-1133">Transmembrane helix</keyword>
<proteinExistence type="inferred from homology"/>
<dbReference type="OrthoDB" id="15356at2759"/>
<dbReference type="GO" id="GO:0030134">
    <property type="term" value="C:COPII-coated ER to Golgi transport vesicle"/>
    <property type="evidence" value="ECO:0007669"/>
    <property type="project" value="TreeGrafter"/>
</dbReference>
<keyword evidence="4" id="KW-0653">Protein transport</keyword>
<dbReference type="STRING" id="361077.A0A152A9C3"/>
<dbReference type="AlphaFoldDB" id="A0A152A9C3"/>
<evidence type="ECO:0000313" key="10">
    <source>
        <dbReference type="EMBL" id="KYR02820.1"/>
    </source>
</evidence>
<evidence type="ECO:0000256" key="1">
    <source>
        <dbReference type="ARBA" id="ARBA00004370"/>
    </source>
</evidence>
<evidence type="ECO:0000256" key="2">
    <source>
        <dbReference type="ARBA" id="ARBA00022448"/>
    </source>
</evidence>
<dbReference type="PANTHER" id="PTHR15858:SF0">
    <property type="entry name" value="IMMEDIATE EARLY RESPONSE 3-INTERACTING PROTEIN 1"/>
    <property type="match status" value="1"/>
</dbReference>
<evidence type="ECO:0000256" key="9">
    <source>
        <dbReference type="SAM" id="SignalP"/>
    </source>
</evidence>
<dbReference type="Proteomes" id="UP000076078">
    <property type="component" value="Unassembled WGS sequence"/>
</dbReference>
<keyword evidence="2" id="KW-0813">Transport</keyword>
<comment type="caution">
    <text evidence="10">The sequence shown here is derived from an EMBL/GenBank/DDBJ whole genome shotgun (WGS) entry which is preliminary data.</text>
</comment>